<keyword evidence="3" id="KW-1185">Reference proteome</keyword>
<accession>A0A4C1VFD0</accession>
<sequence>MFIARTARPRTPARAACRARDELGGDPARLFGHSYRKPERRGRRAADAATSKRPPDHCLRGRKNEGPAARRGPLVADALSFDVARPPGATCLRFANVLVHANFRPRLCLRDHRINYILFNTDSLLATATSIGRSKSTPFQDWNGEQDPNQKREGLFIAAAAGAGRRAGGGGEFRGNVMGACCKTDPSVGERRAKGSIRWRLVTTV</sequence>
<evidence type="ECO:0000313" key="2">
    <source>
        <dbReference type="EMBL" id="GBP37329.1"/>
    </source>
</evidence>
<proteinExistence type="predicted"/>
<evidence type="ECO:0000256" key="1">
    <source>
        <dbReference type="SAM" id="MobiDB-lite"/>
    </source>
</evidence>
<reference evidence="2 3" key="1">
    <citation type="journal article" date="2019" name="Commun. Biol.">
        <title>The bagworm genome reveals a unique fibroin gene that provides high tensile strength.</title>
        <authorList>
            <person name="Kono N."/>
            <person name="Nakamura H."/>
            <person name="Ohtoshi R."/>
            <person name="Tomita M."/>
            <person name="Numata K."/>
            <person name="Arakawa K."/>
        </authorList>
    </citation>
    <scope>NUCLEOTIDE SEQUENCE [LARGE SCALE GENOMIC DNA]</scope>
</reference>
<dbReference type="Proteomes" id="UP000299102">
    <property type="component" value="Unassembled WGS sequence"/>
</dbReference>
<gene>
    <name evidence="2" type="ORF">EVAR_22789_1</name>
</gene>
<organism evidence="2 3">
    <name type="scientific">Eumeta variegata</name>
    <name type="common">Bagworm moth</name>
    <name type="synonym">Eumeta japonica</name>
    <dbReference type="NCBI Taxonomy" id="151549"/>
    <lineage>
        <taxon>Eukaryota</taxon>
        <taxon>Metazoa</taxon>
        <taxon>Ecdysozoa</taxon>
        <taxon>Arthropoda</taxon>
        <taxon>Hexapoda</taxon>
        <taxon>Insecta</taxon>
        <taxon>Pterygota</taxon>
        <taxon>Neoptera</taxon>
        <taxon>Endopterygota</taxon>
        <taxon>Lepidoptera</taxon>
        <taxon>Glossata</taxon>
        <taxon>Ditrysia</taxon>
        <taxon>Tineoidea</taxon>
        <taxon>Psychidae</taxon>
        <taxon>Oiketicinae</taxon>
        <taxon>Eumeta</taxon>
    </lineage>
</organism>
<feature type="compositionally biased region" description="Basic residues" evidence="1">
    <location>
        <begin position="34"/>
        <end position="43"/>
    </location>
</feature>
<dbReference type="AlphaFoldDB" id="A0A4C1VFD0"/>
<name>A0A4C1VFD0_EUMVA</name>
<feature type="region of interest" description="Disordered" evidence="1">
    <location>
        <begin position="28"/>
        <end position="71"/>
    </location>
</feature>
<dbReference type="EMBL" id="BGZK01000332">
    <property type="protein sequence ID" value="GBP37329.1"/>
    <property type="molecule type" value="Genomic_DNA"/>
</dbReference>
<protein>
    <submittedName>
        <fullName evidence="2">Uncharacterized protein</fullName>
    </submittedName>
</protein>
<feature type="compositionally biased region" description="Basic and acidic residues" evidence="1">
    <location>
        <begin position="53"/>
        <end position="65"/>
    </location>
</feature>
<comment type="caution">
    <text evidence="2">The sequence shown here is derived from an EMBL/GenBank/DDBJ whole genome shotgun (WGS) entry which is preliminary data.</text>
</comment>
<evidence type="ECO:0000313" key="3">
    <source>
        <dbReference type="Proteomes" id="UP000299102"/>
    </source>
</evidence>